<dbReference type="Proteomes" id="UP000190449">
    <property type="component" value="Unassembled WGS sequence"/>
</dbReference>
<reference evidence="1 2" key="1">
    <citation type="submission" date="2017-02" db="EMBL/GenBank/DDBJ databases">
        <authorList>
            <person name="Peterson S.W."/>
        </authorList>
    </citation>
    <scope>NUCLEOTIDE SEQUENCE [LARGE SCALE GENOMIC DNA]</scope>
    <source>
        <strain evidence="1 2">ATCC 43854</strain>
    </source>
</reference>
<sequence>MNDRKVNIKAVMSETGLTLEQLAELAEMRNSKAIYKWAYDREKNGIRPTYETLAKLLEAGASVESLFGVNYKAGEKIIEKELTPDDFMRGLKKALADLGKS</sequence>
<dbReference type="Gene3D" id="1.10.260.40">
    <property type="entry name" value="lambda repressor-like DNA-binding domains"/>
    <property type="match status" value="1"/>
</dbReference>
<name>A0A1T4RS56_9BACT</name>
<dbReference type="EMBL" id="FUWU01000085">
    <property type="protein sequence ID" value="SKA18773.1"/>
    <property type="molecule type" value="Genomic_DNA"/>
</dbReference>
<gene>
    <name evidence="1" type="ORF">SAMN02745108_02823</name>
</gene>
<protein>
    <submittedName>
        <fullName evidence="1">Uncharacterized protein</fullName>
    </submittedName>
</protein>
<dbReference type="AlphaFoldDB" id="A0A1T4RS56"/>
<dbReference type="GO" id="GO:0003677">
    <property type="term" value="F:DNA binding"/>
    <property type="evidence" value="ECO:0007669"/>
    <property type="project" value="InterPro"/>
</dbReference>
<dbReference type="CDD" id="cd00093">
    <property type="entry name" value="HTH_XRE"/>
    <property type="match status" value="1"/>
</dbReference>
<evidence type="ECO:0000313" key="2">
    <source>
        <dbReference type="Proteomes" id="UP000190449"/>
    </source>
</evidence>
<evidence type="ECO:0000313" key="1">
    <source>
        <dbReference type="EMBL" id="SKA18773.1"/>
    </source>
</evidence>
<dbReference type="InterPro" id="IPR010982">
    <property type="entry name" value="Lambda_DNA-bd_dom_sf"/>
</dbReference>
<proteinExistence type="predicted"/>
<accession>A0A1T4RS56</accession>
<organism evidence="1 2">
    <name type="scientific">Fibrobacter intestinalis</name>
    <dbReference type="NCBI Taxonomy" id="28122"/>
    <lineage>
        <taxon>Bacteria</taxon>
        <taxon>Pseudomonadati</taxon>
        <taxon>Fibrobacterota</taxon>
        <taxon>Fibrobacteria</taxon>
        <taxon>Fibrobacterales</taxon>
        <taxon>Fibrobacteraceae</taxon>
        <taxon>Fibrobacter</taxon>
    </lineage>
</organism>
<dbReference type="InterPro" id="IPR001387">
    <property type="entry name" value="Cro/C1-type_HTH"/>
</dbReference>
<dbReference type="STRING" id="28122.SAMN02745108_02823"/>